<feature type="non-terminal residue" evidence="5">
    <location>
        <position position="1"/>
    </location>
</feature>
<dbReference type="GO" id="GO:0042554">
    <property type="term" value="P:superoxide anion generation"/>
    <property type="evidence" value="ECO:0007669"/>
    <property type="project" value="TreeGrafter"/>
</dbReference>
<evidence type="ECO:0000256" key="2">
    <source>
        <dbReference type="ARBA" id="ARBA00023002"/>
    </source>
</evidence>
<dbReference type="PROSITE" id="PS00018">
    <property type="entry name" value="EF_HAND_1"/>
    <property type="match status" value="1"/>
</dbReference>
<dbReference type="InterPro" id="IPR050369">
    <property type="entry name" value="RBOH/FRE"/>
</dbReference>
<name>A0A819UN38_9BILA</name>
<evidence type="ECO:0000259" key="4">
    <source>
        <dbReference type="PROSITE" id="PS50222"/>
    </source>
</evidence>
<dbReference type="PANTHER" id="PTHR11972">
    <property type="entry name" value="NADPH OXIDASE"/>
    <property type="match status" value="1"/>
</dbReference>
<keyword evidence="3" id="KW-0472">Membrane</keyword>
<dbReference type="InterPro" id="IPR011992">
    <property type="entry name" value="EF-hand-dom_pair"/>
</dbReference>
<evidence type="ECO:0000256" key="1">
    <source>
        <dbReference type="ARBA" id="ARBA00022837"/>
    </source>
</evidence>
<feature type="domain" description="EF-hand" evidence="4">
    <location>
        <begin position="221"/>
        <end position="248"/>
    </location>
</feature>
<keyword evidence="3" id="KW-1133">Transmembrane helix</keyword>
<accession>A0A819UN38</accession>
<dbReference type="InterPro" id="IPR018247">
    <property type="entry name" value="EF_Hand_1_Ca_BS"/>
</dbReference>
<dbReference type="GO" id="GO:0043020">
    <property type="term" value="C:NADPH oxidase complex"/>
    <property type="evidence" value="ECO:0007669"/>
    <property type="project" value="TreeGrafter"/>
</dbReference>
<keyword evidence="2" id="KW-0560">Oxidoreductase</keyword>
<keyword evidence="1" id="KW-0106">Calcium</keyword>
<comment type="caution">
    <text evidence="5">The sequence shown here is derived from an EMBL/GenBank/DDBJ whole genome shotgun (WGS) entry which is preliminary data.</text>
</comment>
<dbReference type="Proteomes" id="UP000663823">
    <property type="component" value="Unassembled WGS sequence"/>
</dbReference>
<dbReference type="PROSITE" id="PS50222">
    <property type="entry name" value="EF_HAND_2"/>
    <property type="match status" value="1"/>
</dbReference>
<dbReference type="PANTHER" id="PTHR11972:SF58">
    <property type="entry name" value="NADPH OXIDASE 5"/>
    <property type="match status" value="1"/>
</dbReference>
<dbReference type="AlphaFoldDB" id="A0A819UN38"/>
<organism evidence="5 6">
    <name type="scientific">Rotaria sordida</name>
    <dbReference type="NCBI Taxonomy" id="392033"/>
    <lineage>
        <taxon>Eukaryota</taxon>
        <taxon>Metazoa</taxon>
        <taxon>Spiralia</taxon>
        <taxon>Gnathifera</taxon>
        <taxon>Rotifera</taxon>
        <taxon>Eurotatoria</taxon>
        <taxon>Bdelloidea</taxon>
        <taxon>Philodinida</taxon>
        <taxon>Philodinidae</taxon>
        <taxon>Rotaria</taxon>
    </lineage>
</organism>
<dbReference type="GO" id="GO:0005509">
    <property type="term" value="F:calcium ion binding"/>
    <property type="evidence" value="ECO:0007669"/>
    <property type="project" value="InterPro"/>
</dbReference>
<evidence type="ECO:0000313" key="6">
    <source>
        <dbReference type="Proteomes" id="UP000663823"/>
    </source>
</evidence>
<protein>
    <recommendedName>
        <fullName evidence="4">EF-hand domain-containing protein</fullName>
    </recommendedName>
</protein>
<dbReference type="InterPro" id="IPR002048">
    <property type="entry name" value="EF_hand_dom"/>
</dbReference>
<proteinExistence type="predicted"/>
<dbReference type="Gene3D" id="1.10.238.10">
    <property type="entry name" value="EF-hand"/>
    <property type="match status" value="1"/>
</dbReference>
<feature type="transmembrane region" description="Helical" evidence="3">
    <location>
        <begin position="323"/>
        <end position="348"/>
    </location>
</feature>
<sequence length="432" mass="49897">MLLYEINERNLGLGQKSCNPSVLISSANANQSSEHTTAISLPTAISSNILSERKLLQRTISNENSKDVVTDLDVAPKPTDRHSSQQVLTNQTLIPNETKTSLLSIISIPRLALLRRHSTNANRQNIADYAEHHLQELLNEKIRDRDYHIFLKHFNGDISNKEFTIEEFYKLFQLTKTHGERLLDIFGETACIQVNSINGKRVIRIAHVLSMAPISVKALILFKTFDRNGDKHVSVEEIREFYETYLIEFRFPHDSSCRQELIDTFLQAFRMHNANHQMNFDQFYTILQETPNSLESLQLINTPNNDDQVDKLKWQAWRKNNKYHILIILVYILATIGLNIFVIIKLVVKEQNRNVWLVLARMAGYSVTLNYILSIILMLKHCMALIRANRWLRRFLPVDDHIDAHRYVGGALGFYIIVHSLAHIINYATNAQ</sequence>
<dbReference type="SUPFAM" id="SSF47473">
    <property type="entry name" value="EF-hand"/>
    <property type="match status" value="1"/>
</dbReference>
<dbReference type="GO" id="GO:0016175">
    <property type="term" value="F:superoxide-generating NAD(P)H oxidase activity"/>
    <property type="evidence" value="ECO:0007669"/>
    <property type="project" value="TreeGrafter"/>
</dbReference>
<keyword evidence="3" id="KW-0812">Transmembrane</keyword>
<dbReference type="GO" id="GO:0006952">
    <property type="term" value="P:defense response"/>
    <property type="evidence" value="ECO:0007669"/>
    <property type="project" value="TreeGrafter"/>
</dbReference>
<reference evidence="5" key="1">
    <citation type="submission" date="2021-02" db="EMBL/GenBank/DDBJ databases">
        <authorList>
            <person name="Nowell W R."/>
        </authorList>
    </citation>
    <scope>NUCLEOTIDE SEQUENCE</scope>
</reference>
<evidence type="ECO:0000256" key="3">
    <source>
        <dbReference type="SAM" id="Phobius"/>
    </source>
</evidence>
<gene>
    <name evidence="5" type="ORF">OTI717_LOCUS33995</name>
</gene>
<evidence type="ECO:0000313" key="5">
    <source>
        <dbReference type="EMBL" id="CAF4097633.1"/>
    </source>
</evidence>
<feature type="transmembrane region" description="Helical" evidence="3">
    <location>
        <begin position="407"/>
        <end position="428"/>
    </location>
</feature>
<dbReference type="EMBL" id="CAJOAX010011659">
    <property type="protein sequence ID" value="CAF4097633.1"/>
    <property type="molecule type" value="Genomic_DNA"/>
</dbReference>